<dbReference type="RefSeq" id="WP_253575992.1">
    <property type="nucleotide sequence ID" value="NZ_JAMFTQ010000002.1"/>
</dbReference>
<keyword evidence="10" id="KW-1185">Reference proteome</keyword>
<proteinExistence type="inferred from homology"/>
<dbReference type="NCBIfam" id="TIGR00945">
    <property type="entry name" value="tatC"/>
    <property type="match status" value="1"/>
</dbReference>
<reference evidence="9" key="1">
    <citation type="submission" date="2022-05" db="EMBL/GenBank/DDBJ databases">
        <title>Corynebacterium sp. TA-R-1 sp. nov., isolated from human feces.</title>
        <authorList>
            <person name="Shamsuzzaman M."/>
            <person name="Dahal R.H."/>
        </authorList>
    </citation>
    <scope>NUCLEOTIDE SEQUENCE</scope>
    <source>
        <strain evidence="9">TA-R-1</strain>
    </source>
</reference>
<keyword evidence="3 7" id="KW-0653">Protein transport</keyword>
<keyword evidence="7" id="KW-1003">Cell membrane</keyword>
<protein>
    <recommendedName>
        <fullName evidence="7">Sec-independent protein translocase protein TatC</fullName>
    </recommendedName>
</protein>
<feature type="transmembrane region" description="Helical" evidence="7">
    <location>
        <begin position="12"/>
        <end position="32"/>
    </location>
</feature>
<dbReference type="EMBL" id="JAMFTQ010000002">
    <property type="protein sequence ID" value="MCP1387039.1"/>
    <property type="molecule type" value="Genomic_DNA"/>
</dbReference>
<dbReference type="HAMAP" id="MF_00902">
    <property type="entry name" value="TatC"/>
    <property type="match status" value="1"/>
</dbReference>
<comment type="subunit">
    <text evidence="7">The Tat system comprises two distinct complexes: a TatABC complex, containing multiple copies of TatA, TatB and TatC subunits, and a separate TatA complex, containing only TatA subunits. Substrates initially bind to the TatABC complex, which probably triggers association of the separate TatA complex to form the active translocon.</text>
</comment>
<feature type="transmembrane region" description="Helical" evidence="7">
    <location>
        <begin position="117"/>
        <end position="139"/>
    </location>
</feature>
<dbReference type="PANTHER" id="PTHR30371">
    <property type="entry name" value="SEC-INDEPENDENT PROTEIN TRANSLOCASE PROTEIN TATC"/>
    <property type="match status" value="1"/>
</dbReference>
<keyword evidence="6 7" id="KW-0472">Membrane</keyword>
<evidence type="ECO:0000256" key="8">
    <source>
        <dbReference type="SAM" id="MobiDB-lite"/>
    </source>
</evidence>
<dbReference type="InterPro" id="IPR002033">
    <property type="entry name" value="TatC"/>
</dbReference>
<keyword evidence="2 7" id="KW-0812">Transmembrane</keyword>
<dbReference type="Pfam" id="PF00902">
    <property type="entry name" value="TatC"/>
    <property type="match status" value="1"/>
</dbReference>
<feature type="region of interest" description="Disordered" evidence="8">
    <location>
        <begin position="256"/>
        <end position="341"/>
    </location>
</feature>
<comment type="subcellular location">
    <subcellularLocation>
        <location evidence="7">Cell membrane</location>
        <topology evidence="7">Multi-pass membrane protein</topology>
    </subcellularLocation>
    <subcellularLocation>
        <location evidence="1">Membrane</location>
        <topology evidence="1">Multi-pass membrane protein</topology>
    </subcellularLocation>
</comment>
<dbReference type="InterPro" id="IPR019820">
    <property type="entry name" value="Sec-indep_translocase_CS"/>
</dbReference>
<sequence length="341" mass="37129">MTLVEHLQELRRRVIISLVAIVIGAIIGFIWYQNTPPGIMPLGEIIRRPYCNIPAEFRADFTNDGTCRLLATGPFEMFMLRFKIGALAGLVLASPVWLYQIWAFITPGLHKNEKRYTFTFVTLAVLLFVAGALLAYFVLDKGLYVLLTIGGEVQVGGLTGHSYYSFLIGLVLIFGVSFELPLIVIMLNIAGLLRYEHVKDKRRGIIVGLFIFAAFMTPGQDPLSMVVLGTSMCLLVELAFQFCRFNDKRKHRERPEWMDVGDEEASSPVGRAQPVGAASPIHASGPVGAAGSTGGTPRASAIARPEPIAPARPVSPPAGNQPAPRTDTPPAYGAGMFDDVL</sequence>
<feature type="compositionally biased region" description="Pro residues" evidence="8">
    <location>
        <begin position="307"/>
        <end position="316"/>
    </location>
</feature>
<gene>
    <name evidence="7 9" type="primary">tatC</name>
    <name evidence="9" type="ORF">M5J20_02380</name>
</gene>
<keyword evidence="7" id="KW-0813">Transport</keyword>
<dbReference type="Proteomes" id="UP001204000">
    <property type="component" value="Unassembled WGS sequence"/>
</dbReference>
<evidence type="ECO:0000256" key="7">
    <source>
        <dbReference type="HAMAP-Rule" id="MF_00902"/>
    </source>
</evidence>
<comment type="caution">
    <text evidence="9">The sequence shown here is derived from an EMBL/GenBank/DDBJ whole genome shotgun (WGS) entry which is preliminary data.</text>
</comment>
<feature type="transmembrane region" description="Helical" evidence="7">
    <location>
        <begin position="202"/>
        <end position="219"/>
    </location>
</feature>
<dbReference type="PANTHER" id="PTHR30371:SF0">
    <property type="entry name" value="SEC-INDEPENDENT PROTEIN TRANSLOCASE PROTEIN TATC, CHLOROPLASTIC-RELATED"/>
    <property type="match status" value="1"/>
</dbReference>
<dbReference type="PROSITE" id="PS01218">
    <property type="entry name" value="TATC"/>
    <property type="match status" value="1"/>
</dbReference>
<dbReference type="PRINTS" id="PR01840">
    <property type="entry name" value="TATCFAMILY"/>
</dbReference>
<evidence type="ECO:0000313" key="9">
    <source>
        <dbReference type="EMBL" id="MCP1387039.1"/>
    </source>
</evidence>
<feature type="transmembrane region" description="Helical" evidence="7">
    <location>
        <begin position="163"/>
        <end position="190"/>
    </location>
</feature>
<feature type="transmembrane region" description="Helical" evidence="7">
    <location>
        <begin position="84"/>
        <end position="105"/>
    </location>
</feature>
<keyword evidence="4 7" id="KW-1133">Transmembrane helix</keyword>
<evidence type="ECO:0000256" key="2">
    <source>
        <dbReference type="ARBA" id="ARBA00022692"/>
    </source>
</evidence>
<evidence type="ECO:0000256" key="3">
    <source>
        <dbReference type="ARBA" id="ARBA00022927"/>
    </source>
</evidence>
<keyword evidence="5 7" id="KW-0811">Translocation</keyword>
<evidence type="ECO:0000256" key="4">
    <source>
        <dbReference type="ARBA" id="ARBA00022989"/>
    </source>
</evidence>
<name>A0ABT1FZ45_9CORY</name>
<accession>A0ABT1FZ45</accession>
<comment type="similarity">
    <text evidence="7">Belongs to the TatC family.</text>
</comment>
<evidence type="ECO:0000256" key="1">
    <source>
        <dbReference type="ARBA" id="ARBA00004141"/>
    </source>
</evidence>
<feature type="compositionally biased region" description="Low complexity" evidence="8">
    <location>
        <begin position="297"/>
        <end position="306"/>
    </location>
</feature>
<comment type="function">
    <text evidence="7">Part of the twin-arginine translocation (Tat) system that transports large folded proteins containing a characteristic twin-arginine motif in their signal peptide across membranes. Together with TatB, TatC is part of a receptor directly interacting with Tat signal peptides.</text>
</comment>
<feature type="transmembrane region" description="Helical" evidence="7">
    <location>
        <begin position="225"/>
        <end position="245"/>
    </location>
</feature>
<evidence type="ECO:0000256" key="6">
    <source>
        <dbReference type="ARBA" id="ARBA00023136"/>
    </source>
</evidence>
<organism evidence="9 10">
    <name type="scientific">Corynebacterium stercoris</name>
    <dbReference type="NCBI Taxonomy" id="2943490"/>
    <lineage>
        <taxon>Bacteria</taxon>
        <taxon>Bacillati</taxon>
        <taxon>Actinomycetota</taxon>
        <taxon>Actinomycetes</taxon>
        <taxon>Mycobacteriales</taxon>
        <taxon>Corynebacteriaceae</taxon>
        <taxon>Corynebacterium</taxon>
    </lineage>
</organism>
<evidence type="ECO:0000313" key="10">
    <source>
        <dbReference type="Proteomes" id="UP001204000"/>
    </source>
</evidence>
<evidence type="ECO:0000256" key="5">
    <source>
        <dbReference type="ARBA" id="ARBA00023010"/>
    </source>
</evidence>